<dbReference type="InterPro" id="IPR036179">
    <property type="entry name" value="Ig-like_dom_sf"/>
</dbReference>
<evidence type="ECO:0000313" key="9">
    <source>
        <dbReference type="RefSeq" id="XP_041434459.1"/>
    </source>
</evidence>
<name>A0A8J1LYH5_XENLA</name>
<dbReference type="AlphaFoldDB" id="A0A8J1LYH5"/>
<dbReference type="PANTHER" id="PTHR15031">
    <property type="entry name" value="CARTILAGE INTERMEDIATE LAYER PROTEIN CLIP"/>
    <property type="match status" value="1"/>
</dbReference>
<dbReference type="InterPro" id="IPR039675">
    <property type="entry name" value="CILP1/CILP2"/>
</dbReference>
<dbReference type="SMART" id="SM00409">
    <property type="entry name" value="IG"/>
    <property type="match status" value="1"/>
</dbReference>
<protein>
    <submittedName>
        <fullName evidence="9">Cartilage intermediate layer protein 2</fullName>
    </submittedName>
</protein>
<keyword evidence="5" id="KW-0325">Glycoprotein</keyword>
<feature type="domain" description="Ig-like" evidence="7">
    <location>
        <begin position="350"/>
        <end position="434"/>
    </location>
</feature>
<reference evidence="9" key="1">
    <citation type="submission" date="2025-08" db="UniProtKB">
        <authorList>
            <consortium name="RefSeq"/>
        </authorList>
    </citation>
    <scope>IDENTIFICATION</scope>
    <source>
        <strain evidence="9">J_2021</strain>
        <tissue evidence="9">Erythrocytes</tissue>
    </source>
</reference>
<dbReference type="InterPro" id="IPR056257">
    <property type="entry name" value="CILP-1/2_8th"/>
</dbReference>
<dbReference type="InterPro" id="IPR056258">
    <property type="entry name" value="CILP-1/2_C"/>
</dbReference>
<dbReference type="SUPFAM" id="SSF48726">
    <property type="entry name" value="Immunoglobulin"/>
    <property type="match status" value="1"/>
</dbReference>
<dbReference type="PROSITE" id="PS50092">
    <property type="entry name" value="TSP1"/>
    <property type="match status" value="1"/>
</dbReference>
<dbReference type="GO" id="GO:0005615">
    <property type="term" value="C:extracellular space"/>
    <property type="evidence" value="ECO:0000318"/>
    <property type="project" value="GO_Central"/>
</dbReference>
<dbReference type="SMART" id="SM00209">
    <property type="entry name" value="TSP1"/>
    <property type="match status" value="1"/>
</dbReference>
<dbReference type="InterPro" id="IPR007110">
    <property type="entry name" value="Ig-like_dom"/>
</dbReference>
<dbReference type="Pfam" id="PF23708">
    <property type="entry name" value="CILP_5th"/>
    <property type="match status" value="1"/>
</dbReference>
<dbReference type="SUPFAM" id="SSF82895">
    <property type="entry name" value="TSP-1 type 1 repeat"/>
    <property type="match status" value="1"/>
</dbReference>
<dbReference type="CTD" id="108703683"/>
<dbReference type="Pfam" id="PF23591">
    <property type="entry name" value="CILP"/>
    <property type="match status" value="1"/>
</dbReference>
<dbReference type="InterPro" id="IPR056255">
    <property type="entry name" value="CILP-1/2_dom"/>
</dbReference>
<dbReference type="Pfam" id="PF00090">
    <property type="entry name" value="TSP_1"/>
    <property type="match status" value="1"/>
</dbReference>
<dbReference type="Pfam" id="PF23599">
    <property type="entry name" value="CILP_C"/>
    <property type="match status" value="1"/>
</dbReference>
<evidence type="ECO:0000256" key="3">
    <source>
        <dbReference type="ARBA" id="ARBA00022530"/>
    </source>
</evidence>
<dbReference type="Gene3D" id="2.60.40.10">
    <property type="entry name" value="Immunoglobulins"/>
    <property type="match status" value="1"/>
</dbReference>
<evidence type="ECO:0000256" key="1">
    <source>
        <dbReference type="ARBA" id="ARBA00004498"/>
    </source>
</evidence>
<keyword evidence="3" id="KW-0272">Extracellular matrix</keyword>
<evidence type="ECO:0000256" key="5">
    <source>
        <dbReference type="ARBA" id="ARBA00023180"/>
    </source>
</evidence>
<dbReference type="GeneID" id="108703683"/>
<evidence type="ECO:0000259" key="7">
    <source>
        <dbReference type="PROSITE" id="PS50835"/>
    </source>
</evidence>
<keyword evidence="8" id="KW-1185">Reference proteome</keyword>
<dbReference type="InterPro" id="IPR003598">
    <property type="entry name" value="Ig_sub2"/>
</dbReference>
<organism evidence="8 9">
    <name type="scientific">Xenopus laevis</name>
    <name type="common">African clawed frog</name>
    <dbReference type="NCBI Taxonomy" id="8355"/>
    <lineage>
        <taxon>Eukaryota</taxon>
        <taxon>Metazoa</taxon>
        <taxon>Chordata</taxon>
        <taxon>Craniata</taxon>
        <taxon>Vertebrata</taxon>
        <taxon>Euteleostomi</taxon>
        <taxon>Amphibia</taxon>
        <taxon>Batrachia</taxon>
        <taxon>Anura</taxon>
        <taxon>Pipoidea</taxon>
        <taxon>Pipidae</taxon>
        <taxon>Xenopodinae</taxon>
        <taxon>Xenopus</taxon>
        <taxon>Xenopus</taxon>
    </lineage>
</organism>
<dbReference type="InterPro" id="IPR013783">
    <property type="entry name" value="Ig-like_fold"/>
</dbReference>
<evidence type="ECO:0000313" key="8">
    <source>
        <dbReference type="Proteomes" id="UP000186698"/>
    </source>
</evidence>
<dbReference type="Gene3D" id="2.20.100.10">
    <property type="entry name" value="Thrombospondin type-1 (TSP1) repeat"/>
    <property type="match status" value="1"/>
</dbReference>
<dbReference type="KEGG" id="xla:108703683"/>
<keyword evidence="4" id="KW-0732">Signal</keyword>
<dbReference type="InterPro" id="IPR000884">
    <property type="entry name" value="TSP1_rpt"/>
</dbReference>
<dbReference type="PANTHER" id="PTHR15031:SF0">
    <property type="entry name" value="CARTILAGE INTERMEDIATE LAYER PROTEIN 2"/>
    <property type="match status" value="1"/>
</dbReference>
<dbReference type="PROSITE" id="PS50835">
    <property type="entry name" value="IG_LIKE"/>
    <property type="match status" value="1"/>
</dbReference>
<evidence type="ECO:0000256" key="2">
    <source>
        <dbReference type="ARBA" id="ARBA00022525"/>
    </source>
</evidence>
<dbReference type="SMART" id="SM00408">
    <property type="entry name" value="IGc2"/>
    <property type="match status" value="1"/>
</dbReference>
<evidence type="ECO:0000256" key="6">
    <source>
        <dbReference type="SAM" id="MobiDB-lite"/>
    </source>
</evidence>
<dbReference type="InterPro" id="IPR025155">
    <property type="entry name" value="WxxW_domain"/>
</dbReference>
<dbReference type="Pfam" id="PF13927">
    <property type="entry name" value="Ig_3"/>
    <property type="match status" value="1"/>
</dbReference>
<dbReference type="Proteomes" id="UP000186698">
    <property type="component" value="Chromosome 1S"/>
</dbReference>
<dbReference type="InterPro" id="IPR003599">
    <property type="entry name" value="Ig_sub"/>
</dbReference>
<dbReference type="RefSeq" id="XP_041434459.1">
    <property type="nucleotide sequence ID" value="XM_041578525.1"/>
</dbReference>
<accession>A0A8J1LYH5</accession>
<gene>
    <name evidence="9" type="primary">cilp2.S</name>
</gene>
<dbReference type="Pfam" id="PF23730">
    <property type="entry name" value="CILP_8th"/>
    <property type="match status" value="1"/>
</dbReference>
<dbReference type="InterPro" id="IPR056256">
    <property type="entry name" value="CILP-1/2_b-sand_dom2"/>
</dbReference>
<sequence length="1231" mass="138571">MQKSVSQIAKLPSLSIALALRTSTAELQLSTLNTLQSVSTQTSIFKLETRMVELPDIGVSCLRLGRPIEFHFSLHFAVLPFNQDIILYLCFLCHSDLFSSGHPTGASEWTSWFNVDHPGGEGDHETVEAVRFYYPNRLCSRPIALEARTTEWIAPKDTMEVVHSIPEKGFWCNNKEQKEGKHCSNYHVRFKCPLEEYWSHWESWTPCTRTCGGGRRIRRRVCTSKKNPCIGRTYQLQKCGKEPCKACGLLCANGEANAACRRCNCTSHSLVGKIQTSYGSALHGAKVFLKYDLLGTTDVRGNIRIPGICSDDHVNITIALDGFSSVTLQNVKNGSSSSYFVAVLKREEKPYMVQHPYSKIRKEGQKVTFCCAATGNPIPTKHYWYHNGTLLDKQIFKYDETLTLRNVQAVHAGTYHCRASNGLGVIKSSVAQLTIVGKQENSCSKSPQEHLIKLPAGCFQTATRSLYHNVGKCPNTQCVGSMSSEILCKDKVDYCCGVKQMMLQEVQCLGYVLPIMVVTECDCVQCIQPKVLVRGRVTAYDTGEPLRFGQMFMSGENIGFTGYKGQFTLEVPAGTKRLVVTFIDREDKFVETIKVFPFDPKGSTVYQEVKIMRKTQPKNLDPRIINIIPLGTVKGEDPMAEIVIPPYSFTRTSGEIYNGTVKASVSFLDPRNISTASAASSDLNFVNRDGDISPLRTYGMFAVDLRQEDSNAVLLAGNVEVHLNTEQVKMPQHLKEMKLWSLNEETGMWEEESRFQVVKGSHRKRREERSFLIGQLEIRERRLFNLDVPEHRRCFVKVRAYMNEKFIPSEQLEGVVINLINLEPVAGFTSNPRAWGRFDSVITGQNGACLPAFCDAQRPDAYTAYVTAIMGGEELEAAPSSPKLNPNVVGVSQPYLSKLGYQRSDHEDTAGKKTAFKLNLAKPNPNNLDETSGPIYAYRNLHGCEEAPVSDNHFRFYRVEEDKYEYNVVPFEETDLTSWIGGYLSWWPNPQEFRACYIKVRIQGTQEYMVRSRNAGGSHPRTISQLYGLRDIRSVRDLQVDRSSAACVEFKCSGMLYDQSVVDRTHVVIIPQGSCRNIEINRLLKEYLARHPPVVLGNDTDAFNMLAPVDPLGHNYGIYTVTDQNPKLAKEIAIGRCFDGTSDGFSREMKSTAGVALTFRCQEKPVTHESFFQRLLTDPGETLREIRRGMLENEQNENVPQVVPYPATGRTTNRTRRPIANQRRPGQVRRN</sequence>
<comment type="subcellular location">
    <subcellularLocation>
        <location evidence="1">Secreted</location>
        <location evidence="1">Extracellular space</location>
        <location evidence="1">Extracellular matrix</location>
    </subcellularLocation>
</comment>
<feature type="region of interest" description="Disordered" evidence="6">
    <location>
        <begin position="1192"/>
        <end position="1231"/>
    </location>
</feature>
<dbReference type="OrthoDB" id="9929167at2759"/>
<dbReference type="InterPro" id="IPR036383">
    <property type="entry name" value="TSP1_rpt_sf"/>
</dbReference>
<evidence type="ECO:0000256" key="4">
    <source>
        <dbReference type="ARBA" id="ARBA00022729"/>
    </source>
</evidence>
<dbReference type="Pfam" id="PF13330">
    <property type="entry name" value="Mucin2_WxxW"/>
    <property type="match status" value="1"/>
</dbReference>
<proteinExistence type="predicted"/>
<keyword evidence="2" id="KW-0964">Secreted</keyword>